<evidence type="ECO:0000256" key="1">
    <source>
        <dbReference type="SAM" id="MobiDB-lite"/>
    </source>
</evidence>
<keyword evidence="3" id="KW-1185">Reference proteome</keyword>
<dbReference type="AlphaFoldDB" id="A0A8J7V3E3"/>
<gene>
    <name evidence="2" type="ORF">KAJ83_14090</name>
</gene>
<sequence length="162" mass="17451">MTLAGCEGLSPDPGSNQPKPDALERARAKQGNFFGGTLSLGGDSGPSTDGPAIAVNSYLWRASLDTIGFFPMAQVDAFGGVIITDWYSLPEAPDERYKLNVYILGRELRADGVRVSAFRQVQGTDGTWRDAPVAEDTAAKMENAILTRARQMRINSRAQLDG</sequence>
<accession>A0A8J7V3E3</accession>
<protein>
    <submittedName>
        <fullName evidence="2">DUF3576 domain-containing protein</fullName>
    </submittedName>
</protein>
<proteinExistence type="predicted"/>
<reference evidence="2" key="1">
    <citation type="submission" date="2021-04" db="EMBL/GenBank/DDBJ databases">
        <authorList>
            <person name="Zhang D.-C."/>
        </authorList>
    </citation>
    <scope>NUCLEOTIDE SEQUENCE</scope>
    <source>
        <strain evidence="2">CGMCC 1.15697</strain>
    </source>
</reference>
<comment type="caution">
    <text evidence="2">The sequence shown here is derived from an EMBL/GenBank/DDBJ whole genome shotgun (WGS) entry which is preliminary data.</text>
</comment>
<feature type="region of interest" description="Disordered" evidence="1">
    <location>
        <begin position="1"/>
        <end position="22"/>
    </location>
</feature>
<dbReference type="Pfam" id="PF12100">
    <property type="entry name" value="DUF3576"/>
    <property type="match status" value="1"/>
</dbReference>
<name>A0A8J7V3E3_9PROT</name>
<evidence type="ECO:0000313" key="2">
    <source>
        <dbReference type="EMBL" id="MBP5858146.1"/>
    </source>
</evidence>
<evidence type="ECO:0000313" key="3">
    <source>
        <dbReference type="Proteomes" id="UP000672602"/>
    </source>
</evidence>
<dbReference type="InterPro" id="IPR021959">
    <property type="entry name" value="DUF3576"/>
</dbReference>
<dbReference type="Proteomes" id="UP000672602">
    <property type="component" value="Unassembled WGS sequence"/>
</dbReference>
<dbReference type="EMBL" id="JAGMWN010000006">
    <property type="protein sequence ID" value="MBP5858146.1"/>
    <property type="molecule type" value="Genomic_DNA"/>
</dbReference>
<organism evidence="2 3">
    <name type="scientific">Marivibrio halodurans</name>
    <dbReference type="NCBI Taxonomy" id="2039722"/>
    <lineage>
        <taxon>Bacteria</taxon>
        <taxon>Pseudomonadati</taxon>
        <taxon>Pseudomonadota</taxon>
        <taxon>Alphaproteobacteria</taxon>
        <taxon>Rhodospirillales</taxon>
        <taxon>Rhodospirillaceae</taxon>
        <taxon>Marivibrio</taxon>
    </lineage>
</organism>